<protein>
    <recommendedName>
        <fullName evidence="5">Tyrosine-protein phosphatase domain-containing protein</fullName>
    </recommendedName>
</protein>
<evidence type="ECO:0000313" key="3">
    <source>
        <dbReference type="EMBL" id="KPP58668.1"/>
    </source>
</evidence>
<organism evidence="3 4">
    <name type="scientific">Scleropages formosus</name>
    <name type="common">Asian bonytongue</name>
    <name type="synonym">Osteoglossum formosum</name>
    <dbReference type="NCBI Taxonomy" id="113540"/>
    <lineage>
        <taxon>Eukaryota</taxon>
        <taxon>Metazoa</taxon>
        <taxon>Chordata</taxon>
        <taxon>Craniata</taxon>
        <taxon>Vertebrata</taxon>
        <taxon>Euteleostomi</taxon>
        <taxon>Actinopterygii</taxon>
        <taxon>Neopterygii</taxon>
        <taxon>Teleostei</taxon>
        <taxon>Osteoglossocephala</taxon>
        <taxon>Osteoglossomorpha</taxon>
        <taxon>Osteoglossiformes</taxon>
        <taxon>Osteoglossidae</taxon>
        <taxon>Scleropages</taxon>
    </lineage>
</organism>
<dbReference type="PROSITE" id="PS50055">
    <property type="entry name" value="TYR_PHOSPHATASE_PTP"/>
    <property type="match status" value="1"/>
</dbReference>
<sequence>VIVSGHEWNYIATQGPLSNTCQDFWQMVWEQGVVIIAMVTAEEEAGREKSFGYWPRLGSRHNTVTYGRFKITTRFRTDSGCYATTGLKVKHLLSAYLEEIQSVRRHTNSTTDPKNPIPVLIHCSAGVGRTGV</sequence>
<dbReference type="InterPro" id="IPR016130">
    <property type="entry name" value="Tyr_Pase_AS"/>
</dbReference>
<accession>A0A0P7W7J0</accession>
<name>A0A0P7W7J0_SCLFO</name>
<dbReference type="PANTHER" id="PTHR45706:SF3">
    <property type="entry name" value="TYROSINE-PROTEIN PHOSPHATASE NON-RECEPTOR TYPE 21"/>
    <property type="match status" value="1"/>
</dbReference>
<feature type="non-terminal residue" evidence="3">
    <location>
        <position position="132"/>
    </location>
</feature>
<dbReference type="Proteomes" id="UP000034805">
    <property type="component" value="Unassembled WGS sequence"/>
</dbReference>
<feature type="domain" description="Tyrosine specific protein phosphatases" evidence="2">
    <location>
        <begin position="94"/>
        <end position="132"/>
    </location>
</feature>
<dbReference type="SMART" id="SM00194">
    <property type="entry name" value="PTPc"/>
    <property type="match status" value="1"/>
</dbReference>
<dbReference type="AlphaFoldDB" id="A0A0P7W7J0"/>
<dbReference type="SUPFAM" id="SSF52799">
    <property type="entry name" value="(Phosphotyrosine protein) phosphatases II"/>
    <property type="match status" value="1"/>
</dbReference>
<dbReference type="InterPro" id="IPR029021">
    <property type="entry name" value="Prot-tyrosine_phosphatase-like"/>
</dbReference>
<dbReference type="GO" id="GO:0005737">
    <property type="term" value="C:cytoplasm"/>
    <property type="evidence" value="ECO:0007669"/>
    <property type="project" value="TreeGrafter"/>
</dbReference>
<dbReference type="GO" id="GO:0004725">
    <property type="term" value="F:protein tyrosine phosphatase activity"/>
    <property type="evidence" value="ECO:0007669"/>
    <property type="project" value="InterPro"/>
</dbReference>
<evidence type="ECO:0000259" key="1">
    <source>
        <dbReference type="PROSITE" id="PS50055"/>
    </source>
</evidence>
<dbReference type="PROSITE" id="PS00383">
    <property type="entry name" value="TYR_PHOSPHATASE_1"/>
    <property type="match status" value="1"/>
</dbReference>
<comment type="caution">
    <text evidence="3">The sequence shown here is derived from an EMBL/GenBank/DDBJ whole genome shotgun (WGS) entry which is preliminary data.</text>
</comment>
<dbReference type="PRINTS" id="PR00700">
    <property type="entry name" value="PRTYPHPHTASE"/>
</dbReference>
<evidence type="ECO:0000259" key="2">
    <source>
        <dbReference type="PROSITE" id="PS50056"/>
    </source>
</evidence>
<dbReference type="Gene3D" id="3.90.190.10">
    <property type="entry name" value="Protein tyrosine phosphatase superfamily"/>
    <property type="match status" value="2"/>
</dbReference>
<gene>
    <name evidence="3" type="ORF">Z043_123487</name>
</gene>
<dbReference type="EMBL" id="JARO02013488">
    <property type="protein sequence ID" value="KPP58668.1"/>
    <property type="molecule type" value="Genomic_DNA"/>
</dbReference>
<evidence type="ECO:0008006" key="5">
    <source>
        <dbReference type="Google" id="ProtNLM"/>
    </source>
</evidence>
<evidence type="ECO:0000313" key="4">
    <source>
        <dbReference type="Proteomes" id="UP000034805"/>
    </source>
</evidence>
<proteinExistence type="predicted"/>
<dbReference type="Pfam" id="PF00102">
    <property type="entry name" value="Y_phosphatase"/>
    <property type="match status" value="1"/>
</dbReference>
<reference evidence="3 4" key="1">
    <citation type="submission" date="2015-08" db="EMBL/GenBank/DDBJ databases">
        <title>The genome of the Asian arowana (Scleropages formosus).</title>
        <authorList>
            <person name="Tan M.H."/>
            <person name="Gan H.M."/>
            <person name="Croft L.J."/>
            <person name="Austin C.M."/>
        </authorList>
    </citation>
    <scope>NUCLEOTIDE SEQUENCE [LARGE SCALE GENOMIC DNA]</scope>
    <source>
        <strain evidence="3">Aro1</strain>
    </source>
</reference>
<dbReference type="PANTHER" id="PTHR45706">
    <property type="entry name" value="TYROSINE-PROTEIN PHOSPHATASE"/>
    <property type="match status" value="1"/>
</dbReference>
<feature type="domain" description="Tyrosine-protein phosphatase" evidence="1">
    <location>
        <begin position="1"/>
        <end position="132"/>
    </location>
</feature>
<feature type="non-terminal residue" evidence="3">
    <location>
        <position position="1"/>
    </location>
</feature>
<dbReference type="InterPro" id="IPR000242">
    <property type="entry name" value="PTP_cat"/>
</dbReference>
<dbReference type="InterPro" id="IPR000387">
    <property type="entry name" value="Tyr_Pase_dom"/>
</dbReference>
<dbReference type="PROSITE" id="PS50056">
    <property type="entry name" value="TYR_PHOSPHATASE_2"/>
    <property type="match status" value="1"/>
</dbReference>